<dbReference type="AlphaFoldDB" id="A0A0M0JUD3"/>
<proteinExistence type="predicted"/>
<organism evidence="1 2">
    <name type="scientific">Chrysochromulina tobinii</name>
    <dbReference type="NCBI Taxonomy" id="1460289"/>
    <lineage>
        <taxon>Eukaryota</taxon>
        <taxon>Haptista</taxon>
        <taxon>Haptophyta</taxon>
        <taxon>Prymnesiophyceae</taxon>
        <taxon>Prymnesiales</taxon>
        <taxon>Chrysochromulinaceae</taxon>
        <taxon>Chrysochromulina</taxon>
    </lineage>
</organism>
<name>A0A0M0JUD3_9EUKA</name>
<feature type="non-terminal residue" evidence="1">
    <location>
        <position position="172"/>
    </location>
</feature>
<keyword evidence="2" id="KW-1185">Reference proteome</keyword>
<dbReference type="EMBL" id="JWZX01002368">
    <property type="protein sequence ID" value="KOO29738.1"/>
    <property type="molecule type" value="Genomic_DNA"/>
</dbReference>
<sequence>VRSHARFLGPLPARSSGPLPARSSGPLPCTVLGSVPLAVLGSAPSAVLGSAPSIADYDVMQAVLGSAPSSADYDVMQAVLGSAPSVSAHALSRCIGPQPHWRALGIEVGTALNEGAARPPLGGCIIASPPISFRSVASSRARTGSTSGALTRGMRFRAAGGLGRRARLCFAQ</sequence>
<comment type="caution">
    <text evidence="1">The sequence shown here is derived from an EMBL/GenBank/DDBJ whole genome shotgun (WGS) entry which is preliminary data.</text>
</comment>
<protein>
    <submittedName>
        <fullName evidence="1">Uncharacterized protein</fullName>
    </submittedName>
</protein>
<evidence type="ECO:0000313" key="1">
    <source>
        <dbReference type="EMBL" id="KOO29738.1"/>
    </source>
</evidence>
<accession>A0A0M0JUD3</accession>
<reference evidence="2" key="1">
    <citation type="journal article" date="2015" name="PLoS Genet.">
        <title>Genome Sequence and Transcriptome Analyses of Chrysochromulina tobin: Metabolic Tools for Enhanced Algal Fitness in the Prominent Order Prymnesiales (Haptophyceae).</title>
        <authorList>
            <person name="Hovde B.T."/>
            <person name="Deodato C.R."/>
            <person name="Hunsperger H.M."/>
            <person name="Ryken S.A."/>
            <person name="Yost W."/>
            <person name="Jha R.K."/>
            <person name="Patterson J."/>
            <person name="Monnat R.J. Jr."/>
            <person name="Barlow S.B."/>
            <person name="Starkenburg S.R."/>
            <person name="Cattolico R.A."/>
        </authorList>
    </citation>
    <scope>NUCLEOTIDE SEQUENCE</scope>
    <source>
        <strain evidence="2">CCMP291</strain>
    </source>
</reference>
<dbReference type="Proteomes" id="UP000037460">
    <property type="component" value="Unassembled WGS sequence"/>
</dbReference>
<feature type="non-terminal residue" evidence="1">
    <location>
        <position position="1"/>
    </location>
</feature>
<evidence type="ECO:0000313" key="2">
    <source>
        <dbReference type="Proteomes" id="UP000037460"/>
    </source>
</evidence>
<gene>
    <name evidence="1" type="ORF">Ctob_011462</name>
</gene>